<feature type="domain" description="Reverse transcriptase/retrotransposon-derived protein RNase H-like" evidence="1">
    <location>
        <begin position="1"/>
        <end position="43"/>
    </location>
</feature>
<dbReference type="EMBL" id="QJKJ01003904">
    <property type="protein sequence ID" value="RDX96365.1"/>
    <property type="molecule type" value="Genomic_DNA"/>
</dbReference>
<proteinExistence type="predicted"/>
<reference evidence="2" key="1">
    <citation type="submission" date="2018-05" db="EMBL/GenBank/DDBJ databases">
        <title>Draft genome of Mucuna pruriens seed.</title>
        <authorList>
            <person name="Nnadi N.E."/>
            <person name="Vos R."/>
            <person name="Hasami M.H."/>
            <person name="Devisetty U.K."/>
            <person name="Aguiy J.C."/>
        </authorList>
    </citation>
    <scope>NUCLEOTIDE SEQUENCE [LARGE SCALE GENOMIC DNA]</scope>
    <source>
        <strain evidence="2">JCA_2017</strain>
    </source>
</reference>
<dbReference type="InterPro" id="IPR041577">
    <property type="entry name" value="RT_RNaseH_2"/>
</dbReference>
<sequence length="71" mass="8469">VYCDTSYQGLGYVLMQQIKVVAYASRKLKPYEKSYRTHGLKLTLPLWSKFDVFSDHKSLKYLFDQKELNMR</sequence>
<evidence type="ECO:0000313" key="3">
    <source>
        <dbReference type="Proteomes" id="UP000257109"/>
    </source>
</evidence>
<dbReference type="Proteomes" id="UP000257109">
    <property type="component" value="Unassembled WGS sequence"/>
</dbReference>
<name>A0A371H0Q1_MUCPR</name>
<dbReference type="SUPFAM" id="SSF56672">
    <property type="entry name" value="DNA/RNA polymerases"/>
    <property type="match status" value="1"/>
</dbReference>
<keyword evidence="3" id="KW-1185">Reference proteome</keyword>
<dbReference type="AlphaFoldDB" id="A0A371H0Q1"/>
<dbReference type="OrthoDB" id="1434098at2759"/>
<dbReference type="InterPro" id="IPR043502">
    <property type="entry name" value="DNA/RNA_pol_sf"/>
</dbReference>
<feature type="non-terminal residue" evidence="2">
    <location>
        <position position="1"/>
    </location>
</feature>
<accession>A0A371H0Q1</accession>
<evidence type="ECO:0000259" key="1">
    <source>
        <dbReference type="Pfam" id="PF17919"/>
    </source>
</evidence>
<evidence type="ECO:0000313" key="2">
    <source>
        <dbReference type="EMBL" id="RDX96365.1"/>
    </source>
</evidence>
<gene>
    <name evidence="2" type="ORF">CR513_20996</name>
</gene>
<protein>
    <recommendedName>
        <fullName evidence="1">Reverse transcriptase/retrotransposon-derived protein RNase H-like domain-containing protein</fullName>
    </recommendedName>
</protein>
<dbReference type="Pfam" id="PF17919">
    <property type="entry name" value="RT_RNaseH_2"/>
    <property type="match status" value="1"/>
</dbReference>
<comment type="caution">
    <text evidence="2">The sequence shown here is derived from an EMBL/GenBank/DDBJ whole genome shotgun (WGS) entry which is preliminary data.</text>
</comment>
<organism evidence="2 3">
    <name type="scientific">Mucuna pruriens</name>
    <name type="common">Velvet bean</name>
    <name type="synonym">Dolichos pruriens</name>
    <dbReference type="NCBI Taxonomy" id="157652"/>
    <lineage>
        <taxon>Eukaryota</taxon>
        <taxon>Viridiplantae</taxon>
        <taxon>Streptophyta</taxon>
        <taxon>Embryophyta</taxon>
        <taxon>Tracheophyta</taxon>
        <taxon>Spermatophyta</taxon>
        <taxon>Magnoliopsida</taxon>
        <taxon>eudicotyledons</taxon>
        <taxon>Gunneridae</taxon>
        <taxon>Pentapetalae</taxon>
        <taxon>rosids</taxon>
        <taxon>fabids</taxon>
        <taxon>Fabales</taxon>
        <taxon>Fabaceae</taxon>
        <taxon>Papilionoideae</taxon>
        <taxon>50 kb inversion clade</taxon>
        <taxon>NPAAA clade</taxon>
        <taxon>indigoferoid/millettioid clade</taxon>
        <taxon>Phaseoleae</taxon>
        <taxon>Mucuna</taxon>
    </lineage>
</organism>